<dbReference type="InterPro" id="IPR000086">
    <property type="entry name" value="NUDIX_hydrolase_dom"/>
</dbReference>
<organism evidence="3 4">
    <name type="scientific">Catellatospora chokoriensis</name>
    <dbReference type="NCBI Taxonomy" id="310353"/>
    <lineage>
        <taxon>Bacteria</taxon>
        <taxon>Bacillati</taxon>
        <taxon>Actinomycetota</taxon>
        <taxon>Actinomycetes</taxon>
        <taxon>Micromonosporales</taxon>
        <taxon>Micromonosporaceae</taxon>
        <taxon>Catellatospora</taxon>
    </lineage>
</organism>
<evidence type="ECO:0000259" key="2">
    <source>
        <dbReference type="PROSITE" id="PS51462"/>
    </source>
</evidence>
<gene>
    <name evidence="3" type="ORF">Cch02nite_73570</name>
</gene>
<dbReference type="InterPro" id="IPR015797">
    <property type="entry name" value="NUDIX_hydrolase-like_dom_sf"/>
</dbReference>
<evidence type="ECO:0000256" key="1">
    <source>
        <dbReference type="ARBA" id="ARBA00022801"/>
    </source>
</evidence>
<evidence type="ECO:0000313" key="4">
    <source>
        <dbReference type="Proteomes" id="UP000619293"/>
    </source>
</evidence>
<comment type="caution">
    <text evidence="3">The sequence shown here is derived from an EMBL/GenBank/DDBJ whole genome shotgun (WGS) entry which is preliminary data.</text>
</comment>
<dbReference type="AlphaFoldDB" id="A0A8J3NVG3"/>
<keyword evidence="1" id="KW-0378">Hydrolase</keyword>
<proteinExistence type="predicted"/>
<dbReference type="PANTHER" id="PTHR34822">
    <property type="entry name" value="GRPB DOMAIN PROTEIN (AFU_ORTHOLOGUE AFUA_1G01530)"/>
    <property type="match status" value="1"/>
</dbReference>
<dbReference type="Pfam" id="PF00293">
    <property type="entry name" value="NUDIX"/>
    <property type="match status" value="1"/>
</dbReference>
<dbReference type="SUPFAM" id="SSF81301">
    <property type="entry name" value="Nucleotidyltransferase"/>
    <property type="match status" value="1"/>
</dbReference>
<feature type="domain" description="Nudix hydrolase" evidence="2">
    <location>
        <begin position="156"/>
        <end position="290"/>
    </location>
</feature>
<dbReference type="PANTHER" id="PTHR34822:SF1">
    <property type="entry name" value="GRPB FAMILY PROTEIN"/>
    <property type="match status" value="1"/>
</dbReference>
<name>A0A8J3NVG3_9ACTN</name>
<dbReference type="Gene3D" id="3.30.460.10">
    <property type="entry name" value="Beta Polymerase, domain 2"/>
    <property type="match status" value="1"/>
</dbReference>
<dbReference type="RefSeq" id="WP_191841476.1">
    <property type="nucleotide sequence ID" value="NZ_BAAALB010000019.1"/>
</dbReference>
<dbReference type="PROSITE" id="PS51462">
    <property type="entry name" value="NUDIX"/>
    <property type="match status" value="1"/>
</dbReference>
<dbReference type="PRINTS" id="PR00502">
    <property type="entry name" value="NUDIXFAMILY"/>
</dbReference>
<reference evidence="3 4" key="1">
    <citation type="submission" date="2021-01" db="EMBL/GenBank/DDBJ databases">
        <title>Whole genome shotgun sequence of Catellatospora chokoriensis NBRC 107358.</title>
        <authorList>
            <person name="Komaki H."/>
            <person name="Tamura T."/>
        </authorList>
    </citation>
    <scope>NUCLEOTIDE SEQUENCE [LARGE SCALE GENOMIC DNA]</scope>
    <source>
        <strain evidence="3 4">NBRC 107358</strain>
    </source>
</reference>
<dbReference type="InterPro" id="IPR007344">
    <property type="entry name" value="GrpB/CoaE"/>
</dbReference>
<evidence type="ECO:0000313" key="3">
    <source>
        <dbReference type="EMBL" id="GIF93913.1"/>
    </source>
</evidence>
<dbReference type="InterPro" id="IPR043519">
    <property type="entry name" value="NT_sf"/>
</dbReference>
<dbReference type="InterPro" id="IPR020476">
    <property type="entry name" value="Nudix_hydrolase"/>
</dbReference>
<keyword evidence="4" id="KW-1185">Reference proteome</keyword>
<dbReference type="GO" id="GO:0016787">
    <property type="term" value="F:hydrolase activity"/>
    <property type="evidence" value="ECO:0007669"/>
    <property type="project" value="UniProtKB-KW"/>
</dbReference>
<dbReference type="EMBL" id="BONG01000075">
    <property type="protein sequence ID" value="GIF93913.1"/>
    <property type="molecule type" value="Genomic_DNA"/>
</dbReference>
<accession>A0A8J3NVG3</accession>
<dbReference type="SUPFAM" id="SSF55811">
    <property type="entry name" value="Nudix"/>
    <property type="match status" value="1"/>
</dbReference>
<dbReference type="Proteomes" id="UP000619293">
    <property type="component" value="Unassembled WGS sequence"/>
</dbReference>
<protein>
    <recommendedName>
        <fullName evidence="2">Nudix hydrolase domain-containing protein</fullName>
    </recommendedName>
</protein>
<dbReference type="Gene3D" id="3.90.79.10">
    <property type="entry name" value="Nucleoside Triphosphate Pyrophosphohydrolase"/>
    <property type="match status" value="1"/>
</dbReference>
<dbReference type="Pfam" id="PF04229">
    <property type="entry name" value="GrpB"/>
    <property type="match status" value="1"/>
</dbReference>
<sequence>MMADRRVVEHDQGWAVLAAAHIAGVRDALSGLVTQVEHVGPTAVAGLPADPVIGIAARLDATANVSTLMRLATVAGWAFDGDLGADGGLVFTRHRAGLTVRLHVIGAFQPLWDRLLGVRDTLRADADLAARYSHLVRDGLRYPGAAQQLLVQIADRYGPAEQMPVVNRVRAALFTPTERILLVRRTKPGEPIHWVLPGGGIEPGDAGLEDTALREVREETGGHARLHRLIHVAVVAGTAHAIFLGRIDQWDESARTGPELADASRGGYHLDELDPRDPVFARGLVWPLPTAQWLVEHITAGTDLFTLPDLRDQEPLRWAPRPSRTSSPGGR</sequence>